<feature type="compositionally biased region" description="Acidic residues" evidence="1">
    <location>
        <begin position="135"/>
        <end position="146"/>
    </location>
</feature>
<feature type="region of interest" description="Disordered" evidence="1">
    <location>
        <begin position="1"/>
        <end position="117"/>
    </location>
</feature>
<gene>
    <name evidence="2" type="ORF">JAAARDRAFT_191287</name>
</gene>
<accession>A0A067Q4U1</accession>
<name>A0A067Q4U1_9AGAM</name>
<evidence type="ECO:0000256" key="1">
    <source>
        <dbReference type="SAM" id="MobiDB-lite"/>
    </source>
</evidence>
<evidence type="ECO:0000313" key="3">
    <source>
        <dbReference type="Proteomes" id="UP000027265"/>
    </source>
</evidence>
<dbReference type="Gene3D" id="2.60.120.620">
    <property type="entry name" value="q2cbj1_9rhob like domain"/>
    <property type="match status" value="1"/>
</dbReference>
<dbReference type="OrthoDB" id="124582at2759"/>
<dbReference type="EMBL" id="KL197713">
    <property type="protein sequence ID" value="KDQ61180.1"/>
    <property type="molecule type" value="Genomic_DNA"/>
</dbReference>
<feature type="region of interest" description="Disordered" evidence="1">
    <location>
        <begin position="1289"/>
        <end position="1335"/>
    </location>
</feature>
<feature type="compositionally biased region" description="Basic and acidic residues" evidence="1">
    <location>
        <begin position="1"/>
        <end position="12"/>
    </location>
</feature>
<keyword evidence="3" id="KW-1185">Reference proteome</keyword>
<dbReference type="PANTHER" id="PTHR33099:SF7">
    <property type="entry name" value="MYND-TYPE DOMAIN-CONTAINING PROTEIN"/>
    <property type="match status" value="1"/>
</dbReference>
<evidence type="ECO:0000313" key="2">
    <source>
        <dbReference type="EMBL" id="KDQ61180.1"/>
    </source>
</evidence>
<dbReference type="Proteomes" id="UP000027265">
    <property type="component" value="Unassembled WGS sequence"/>
</dbReference>
<reference evidence="3" key="1">
    <citation type="journal article" date="2014" name="Proc. Natl. Acad. Sci. U.S.A.">
        <title>Extensive sampling of basidiomycete genomes demonstrates inadequacy of the white-rot/brown-rot paradigm for wood decay fungi.</title>
        <authorList>
            <person name="Riley R."/>
            <person name="Salamov A.A."/>
            <person name="Brown D.W."/>
            <person name="Nagy L.G."/>
            <person name="Floudas D."/>
            <person name="Held B.W."/>
            <person name="Levasseur A."/>
            <person name="Lombard V."/>
            <person name="Morin E."/>
            <person name="Otillar R."/>
            <person name="Lindquist E.A."/>
            <person name="Sun H."/>
            <person name="LaButti K.M."/>
            <person name="Schmutz J."/>
            <person name="Jabbour D."/>
            <person name="Luo H."/>
            <person name="Baker S.E."/>
            <person name="Pisabarro A.G."/>
            <person name="Walton J.D."/>
            <person name="Blanchette R.A."/>
            <person name="Henrissat B."/>
            <person name="Martin F."/>
            <person name="Cullen D."/>
            <person name="Hibbett D.S."/>
            <person name="Grigoriev I.V."/>
        </authorList>
    </citation>
    <scope>NUCLEOTIDE SEQUENCE [LARGE SCALE GENOMIC DNA]</scope>
    <source>
        <strain evidence="3">MUCL 33604</strain>
    </source>
</reference>
<dbReference type="HOGENOM" id="CLU_007520_1_2_1"/>
<dbReference type="InParanoid" id="A0A067Q4U1"/>
<sequence>MDEDQSNVHHELPNPGTDTSGSRASAGPDDAEASRLVEQNLVSMPALATPSDISHTAEGDSEQVDQVVPDDSPVEPEEHRQACLAIGSGVEEGEGDVLPADGQAETLLGSELPPVALHTQMVEQPDSEAMVIGDDGLDPSGEEEGQAGDSDSHSEDTSGSDDESDGPSIDNPSVNIRDDLEEALEGSLEFKGSFSFDRSYPDAPNPLLRLADLGNIGLPLSEREAQVIKTRCIQAPFGQGERTVVDTAVRDTWEMDANQVSFDNPRWAAFLDGVVRDVCAALGVDFAISQPRCELYKLLLYETGSHFLPHQDTEKANGMFATIIIVLPSRFTGGAAHLSHGGLSKVVDSSSQSRSQTTVLAWYTDVTHEIKPITSGFRLALSFNLVHTTNALRPVLPATHECVNRLRNVLLSWKRDAKEGEESCPEKIMCLLQHKYAQAGLKASALKGIDAHKMALLDLLAKELGFRLGLASVECHLSGCADDEFGYRERDRWRRCSEEASEGMGDEVSMAEVSDRDMTVTKLTDLDGNLLRNDLPCDAENETIPSDLEEVVEQGPHDKQEYEGYMGNGAGSLERWYRRTVLVIWPDENHFAIVYSGGNFQLALNQLRDSPSTKPTKMEVDLLEYILLAAILGEHPRANVLKVVCGVACKWEDRDLWLRAVVACGGDKSFAGPGNGNILKGVETFGFEPIRPIIERILRQDPSNTARYAFLNELEAFQPPDETMVSWLEVQHELVTRSLAQPGTHEKQLLVDIAKKYGGLKFLKDVILPQVITNAGPQFLLGWAILLHDQRNDLAPNEADISVLAQITSDLISLSISKTNFFAVVQPKSKKQSTRLRYQIAHQLEGAPSPGLALAAIQGCIQTGHTDLMQSIFQKLANRPTSWTSELGQRWSSLVLLPLIRSLSGTEMRPRISSMPHLPALCQSTVEWCLDNRKTALSKDEFSAILTAVVMGGPRLKLFSTLVIPRVKSLPCHEQTLRQFITELEARKDELGALADSDLPVSTAITELVTLIIRQAYISPQSVIDCLRLCHDTGNAALYTLVMQRALQSSGSAQHLTQVLVPLLPALRGFLAKIRLPPTEEPFASTYKNVMMTWLRQNLGRRPDEKGATKVIDAVKKLPCDCDPCKRVVKFLTAQHERTLRLDRIGAPKRRHVESNLSSHCRAAATWEMIHTTPQGLTVTKTDLIFSPVNWRASHLQAMGILKTISSSDVELRSIFASQYAELVQRLNGEATTGTASSSTSSSLPGLLAQTPTVAPMTTSLNRPMPSTFSRPRTKQTVRHRIPSQLIPQPHAAAPSASTSQAVPPAVPIASSSTTHTPKKRKEFHPDDIIDLCTP</sequence>
<organism evidence="2 3">
    <name type="scientific">Jaapia argillacea MUCL 33604</name>
    <dbReference type="NCBI Taxonomy" id="933084"/>
    <lineage>
        <taxon>Eukaryota</taxon>
        <taxon>Fungi</taxon>
        <taxon>Dikarya</taxon>
        <taxon>Basidiomycota</taxon>
        <taxon>Agaricomycotina</taxon>
        <taxon>Agaricomycetes</taxon>
        <taxon>Agaricomycetidae</taxon>
        <taxon>Jaapiales</taxon>
        <taxon>Jaapiaceae</taxon>
        <taxon>Jaapia</taxon>
    </lineage>
</organism>
<feature type="region of interest" description="Disordered" evidence="1">
    <location>
        <begin position="130"/>
        <end position="174"/>
    </location>
</feature>
<evidence type="ECO:0008006" key="4">
    <source>
        <dbReference type="Google" id="ProtNLM"/>
    </source>
</evidence>
<dbReference type="PANTHER" id="PTHR33099">
    <property type="entry name" value="FE2OG DIOXYGENASE DOMAIN-CONTAINING PROTEIN"/>
    <property type="match status" value="1"/>
</dbReference>
<protein>
    <recommendedName>
        <fullName evidence="4">Prolyl 4-hydroxylase alpha subunit Fe(2+) 2OG dioxygenase domain-containing protein</fullName>
    </recommendedName>
</protein>
<proteinExistence type="predicted"/>